<dbReference type="Proteomes" id="UP000054223">
    <property type="component" value="Unassembled WGS sequence"/>
</dbReference>
<protein>
    <recommendedName>
        <fullName evidence="3">Capsid protein</fullName>
    </recommendedName>
</protein>
<evidence type="ECO:0000313" key="1">
    <source>
        <dbReference type="EMBL" id="KUG07422.1"/>
    </source>
</evidence>
<name>A0A9X0HK67_SOLP1</name>
<accession>A0A9X0HK67</accession>
<dbReference type="AlphaFoldDB" id="A0A9X0HK67"/>
<gene>
    <name evidence="1" type="ORF">ASU33_13800</name>
</gene>
<evidence type="ECO:0000313" key="2">
    <source>
        <dbReference type="Proteomes" id="UP000054223"/>
    </source>
</evidence>
<reference evidence="1 2" key="1">
    <citation type="submission" date="2015-11" db="EMBL/GenBank/DDBJ databases">
        <title>Solirubrum puertoriconensis gen. nov. an environmental bacteria isolated in Puerto Rico.</title>
        <authorList>
            <person name="Cuebas-Irizarry M.F."/>
            <person name="Montalvo-Rodriguez R."/>
        </authorList>
    </citation>
    <scope>NUCLEOTIDE SEQUENCE [LARGE SCALE GENOMIC DNA]</scope>
    <source>
        <strain evidence="1 2">MC1A</strain>
    </source>
</reference>
<evidence type="ECO:0008006" key="3">
    <source>
        <dbReference type="Google" id="ProtNLM"/>
    </source>
</evidence>
<keyword evidence="2" id="KW-1185">Reference proteome</keyword>
<proteinExistence type="predicted"/>
<sequence>MNYTPQTWENNTLGPIFSEMLYANDTVAKSLVRVLENIKHKQTVTTLGGDLTDQPYAVNPVSAGNLNFADAVIEPEVRQVVHKFDMFALRGTRFGADMKSGAAQMESSEFLKAVLEFAIPKVGKAIERRFWTSLVAKLEAAASEIGVAGVALTASNIVAEFEKIYSAMPGETLSEAKIYAPENAKQLIKVANLKQTYRDIFSVSADKVEYLGVPVEFVPLPANTIVAGRSTDLILGTDLAADFAKLEVGKVDNIGDEMFLKATYSLGAAVCVPNQKVLYKA</sequence>
<dbReference type="EMBL" id="LNAL01000007">
    <property type="protein sequence ID" value="KUG07422.1"/>
    <property type="molecule type" value="Genomic_DNA"/>
</dbReference>
<dbReference type="OrthoDB" id="893299at2"/>
<dbReference type="RefSeq" id="WP_059071047.1">
    <property type="nucleotide sequence ID" value="NZ_LNAL01000007.1"/>
</dbReference>
<comment type="caution">
    <text evidence="1">The sequence shown here is derived from an EMBL/GenBank/DDBJ whole genome shotgun (WGS) entry which is preliminary data.</text>
</comment>
<organism evidence="1 2">
    <name type="scientific">Solirubrum puertoriconensis</name>
    <dbReference type="NCBI Taxonomy" id="1751427"/>
    <lineage>
        <taxon>Bacteria</taxon>
        <taxon>Pseudomonadati</taxon>
        <taxon>Bacteroidota</taxon>
        <taxon>Cytophagia</taxon>
        <taxon>Cytophagales</taxon>
    </lineage>
</organism>